<dbReference type="EMBL" id="SEYY01001069">
    <property type="protein sequence ID" value="KAB7505899.1"/>
    <property type="molecule type" value="Genomic_DNA"/>
</dbReference>
<dbReference type="GO" id="GO:0051726">
    <property type="term" value="P:regulation of cell cycle"/>
    <property type="evidence" value="ECO:0007669"/>
    <property type="project" value="TreeGrafter"/>
</dbReference>
<gene>
    <name evidence="1" type="primary">Xiap_1</name>
    <name evidence="1" type="ORF">Anas_01786</name>
</gene>
<dbReference type="GO" id="GO:0005634">
    <property type="term" value="C:nucleus"/>
    <property type="evidence" value="ECO:0007669"/>
    <property type="project" value="TreeGrafter"/>
</dbReference>
<dbReference type="InterPro" id="IPR050784">
    <property type="entry name" value="IAP"/>
</dbReference>
<dbReference type="SMART" id="SM00238">
    <property type="entry name" value="BIR"/>
    <property type="match status" value="1"/>
</dbReference>
<keyword evidence="2" id="KW-1185">Reference proteome</keyword>
<proteinExistence type="predicted"/>
<evidence type="ECO:0000313" key="2">
    <source>
        <dbReference type="Proteomes" id="UP000326759"/>
    </source>
</evidence>
<dbReference type="PANTHER" id="PTHR10044">
    <property type="entry name" value="INHIBITOR OF APOPTOSIS"/>
    <property type="match status" value="1"/>
</dbReference>
<sequence length="364" mass="42716">MNIITYQPTDFSRYIRAMADKSFNLNAYGDRGERKIHSITTLQFESVRLTTFYYFNNDRNRVDIRELAREGFFYNRLYDCIICTFCGNKIHQDHNYRAATTHRTLESCPMNKFPLHGNVPLVRPDAEDSLSKINYMLQESMSFKVKHAVPDERNEIIFHERFKIRRNVNLADNGVRLTLFTHYLFYLPPEKRPNIERLAEAGFPDLLHMKINIMSFLSKGFSDIVMCFHCKGGLYNIDVDDDPVKDHATFYGHCAYIKDYCSRHGIVIDQIPKPLSEAMFTEDEQNLLMEHPLIKKMISKGYDKTIVKKKMVDFVFSQGCFPFCIETCVAEVPKNRLIYLEIDIDIRIYEYKYKTLMKGQISGN</sequence>
<protein>
    <submittedName>
        <fullName evidence="1">E3 ubiquitin-protein ligase XIAP</fullName>
    </submittedName>
</protein>
<dbReference type="InterPro" id="IPR001370">
    <property type="entry name" value="BIR_rpt"/>
</dbReference>
<comment type="caution">
    <text evidence="1">The sequence shown here is derived from an EMBL/GenBank/DDBJ whole genome shotgun (WGS) entry which is preliminary data.</text>
</comment>
<organism evidence="1 2">
    <name type="scientific">Armadillidium nasatum</name>
    <dbReference type="NCBI Taxonomy" id="96803"/>
    <lineage>
        <taxon>Eukaryota</taxon>
        <taxon>Metazoa</taxon>
        <taxon>Ecdysozoa</taxon>
        <taxon>Arthropoda</taxon>
        <taxon>Crustacea</taxon>
        <taxon>Multicrustacea</taxon>
        <taxon>Malacostraca</taxon>
        <taxon>Eumalacostraca</taxon>
        <taxon>Peracarida</taxon>
        <taxon>Isopoda</taxon>
        <taxon>Oniscidea</taxon>
        <taxon>Crinocheta</taxon>
        <taxon>Armadillidiidae</taxon>
        <taxon>Armadillidium</taxon>
    </lineage>
</organism>
<dbReference type="OrthoDB" id="6381071at2759"/>
<dbReference type="GO" id="GO:0005737">
    <property type="term" value="C:cytoplasm"/>
    <property type="evidence" value="ECO:0007669"/>
    <property type="project" value="TreeGrafter"/>
</dbReference>
<name>A0A5N5TI84_9CRUS</name>
<dbReference type="PROSITE" id="PS50143">
    <property type="entry name" value="BIR_REPEAT_2"/>
    <property type="match status" value="2"/>
</dbReference>
<dbReference type="PANTHER" id="PTHR10044:SF139">
    <property type="entry name" value="DEATH-ASSOCIATED INHIBITOR OF APOPTOSIS 2"/>
    <property type="match status" value="1"/>
</dbReference>
<dbReference type="Pfam" id="PF00653">
    <property type="entry name" value="BIR"/>
    <property type="match status" value="2"/>
</dbReference>
<dbReference type="SUPFAM" id="SSF57924">
    <property type="entry name" value="Inhibitor of apoptosis (IAP) repeat"/>
    <property type="match status" value="2"/>
</dbReference>
<evidence type="ECO:0000313" key="1">
    <source>
        <dbReference type="EMBL" id="KAB7505899.1"/>
    </source>
</evidence>
<accession>A0A5N5TI84</accession>
<dbReference type="Proteomes" id="UP000326759">
    <property type="component" value="Unassembled WGS sequence"/>
</dbReference>
<reference evidence="1 2" key="1">
    <citation type="journal article" date="2019" name="PLoS Biol.">
        <title>Sex chromosomes control vertical transmission of feminizing Wolbachia symbionts in an isopod.</title>
        <authorList>
            <person name="Becking T."/>
            <person name="Chebbi M.A."/>
            <person name="Giraud I."/>
            <person name="Moumen B."/>
            <person name="Laverre T."/>
            <person name="Caubet Y."/>
            <person name="Peccoud J."/>
            <person name="Gilbert C."/>
            <person name="Cordaux R."/>
        </authorList>
    </citation>
    <scope>NUCLEOTIDE SEQUENCE [LARGE SCALE GENOMIC DNA]</scope>
    <source>
        <strain evidence="1">ANa2</strain>
        <tissue evidence="1">Whole body excluding digestive tract and cuticle</tissue>
    </source>
</reference>
<dbReference type="AlphaFoldDB" id="A0A5N5TI84"/>
<dbReference type="Gene3D" id="1.10.1170.10">
    <property type="entry name" value="Inhibitor Of Apoptosis Protein (2mihbC-IAP-1), Chain A"/>
    <property type="match status" value="2"/>
</dbReference>